<dbReference type="GO" id="GO:0006123">
    <property type="term" value="P:mitochondrial electron transport, cytochrome c to oxygen"/>
    <property type="evidence" value="ECO:0007669"/>
    <property type="project" value="TreeGrafter"/>
</dbReference>
<reference evidence="11" key="1">
    <citation type="submission" date="2012-06" db="EMBL/GenBank/DDBJ databases">
        <title>Mitogenomics of the Coleoptera under dense taxon sampling.</title>
        <authorList>
            <person name="Timmermans M.J.T.N."/>
            <person name="Lim J."/>
            <person name="Dodsworth S."/>
            <person name="Haran J."/>
            <person name="Ahrens D."/>
            <person name="Bocak L."/>
            <person name="London A."/>
            <person name="Culverwell L."/>
            <person name="Vogler A.P."/>
        </authorList>
    </citation>
    <scope>NUCLEOTIDE SEQUENCE</scope>
</reference>
<keyword evidence="8 11" id="KW-0496">Mitochondrion</keyword>
<feature type="transmembrane region" description="Helical" evidence="9">
    <location>
        <begin position="239"/>
        <end position="258"/>
    </location>
</feature>
<feature type="transmembrane region" description="Helical" evidence="9">
    <location>
        <begin position="40"/>
        <end position="57"/>
    </location>
</feature>
<dbReference type="PANTHER" id="PTHR11403:SF7">
    <property type="entry name" value="CYTOCHROME C OXIDASE SUBUNIT 3"/>
    <property type="match status" value="1"/>
</dbReference>
<dbReference type="FunFam" id="1.20.120.80:FF:000002">
    <property type="entry name" value="Cytochrome c oxidase subunit 3"/>
    <property type="match status" value="1"/>
</dbReference>
<evidence type="ECO:0000313" key="11">
    <source>
        <dbReference type="EMBL" id="ALO76488.1"/>
    </source>
</evidence>
<dbReference type="AlphaFoldDB" id="A0A0S2MP42"/>
<evidence type="ECO:0000256" key="1">
    <source>
        <dbReference type="ARBA" id="ARBA00004141"/>
    </source>
</evidence>
<dbReference type="Gene3D" id="1.20.120.80">
    <property type="entry name" value="Cytochrome c oxidase, subunit III, four-helix bundle"/>
    <property type="match status" value="1"/>
</dbReference>
<name>A0A0S2MP42_9COLE</name>
<proteinExistence type="inferred from homology"/>
<comment type="similarity">
    <text evidence="2 8">Belongs to the cytochrome c oxidase subunit 3 family.</text>
</comment>
<geneLocation type="mitochondrion" evidence="11"/>
<gene>
    <name evidence="11" type="primary">cox3</name>
</gene>
<evidence type="ECO:0000256" key="6">
    <source>
        <dbReference type="ARBA" id="ARBA00022989"/>
    </source>
</evidence>
<dbReference type="PROSITE" id="PS50253">
    <property type="entry name" value="COX3"/>
    <property type="match status" value="1"/>
</dbReference>
<accession>A0A0S2MP42</accession>
<dbReference type="Gene3D" id="1.10.287.70">
    <property type="match status" value="1"/>
</dbReference>
<dbReference type="CDD" id="cd01665">
    <property type="entry name" value="Cyt_c_Oxidase_III"/>
    <property type="match status" value="1"/>
</dbReference>
<dbReference type="GO" id="GO:0005739">
    <property type="term" value="C:mitochondrion"/>
    <property type="evidence" value="ECO:0007669"/>
    <property type="project" value="TreeGrafter"/>
</dbReference>
<evidence type="ECO:0000256" key="7">
    <source>
        <dbReference type="ARBA" id="ARBA00023136"/>
    </source>
</evidence>
<feature type="transmembrane region" description="Helical" evidence="9">
    <location>
        <begin position="12"/>
        <end position="34"/>
    </location>
</feature>
<feature type="transmembrane region" description="Helical" evidence="9">
    <location>
        <begin position="196"/>
        <end position="219"/>
    </location>
</feature>
<evidence type="ECO:0000259" key="10">
    <source>
        <dbReference type="PROSITE" id="PS50253"/>
    </source>
</evidence>
<feature type="domain" description="Heme-copper oxidase subunit III family profile" evidence="10">
    <location>
        <begin position="3"/>
        <end position="260"/>
    </location>
</feature>
<evidence type="ECO:0000256" key="2">
    <source>
        <dbReference type="ARBA" id="ARBA00010581"/>
    </source>
</evidence>
<evidence type="ECO:0000256" key="3">
    <source>
        <dbReference type="ARBA" id="ARBA00015944"/>
    </source>
</evidence>
<dbReference type="InterPro" id="IPR013833">
    <property type="entry name" value="Cyt_c_oxidase_su3_a-hlx"/>
</dbReference>
<evidence type="ECO:0000256" key="4">
    <source>
        <dbReference type="ARBA" id="ARBA00022692"/>
    </source>
</evidence>
<dbReference type="Pfam" id="PF00510">
    <property type="entry name" value="COX3"/>
    <property type="match status" value="1"/>
</dbReference>
<keyword evidence="6 9" id="KW-1133">Transmembrane helix</keyword>
<dbReference type="InterPro" id="IPR033945">
    <property type="entry name" value="Cyt_c_oxase_su3_dom"/>
</dbReference>
<dbReference type="InterPro" id="IPR024791">
    <property type="entry name" value="Cyt_c/ubiquinol_Oxase_su3"/>
</dbReference>
<protein>
    <recommendedName>
        <fullName evidence="3 8">Cytochrome c oxidase subunit 3</fullName>
    </recommendedName>
</protein>
<feature type="transmembrane region" description="Helical" evidence="9">
    <location>
        <begin position="121"/>
        <end position="146"/>
    </location>
</feature>
<dbReference type="GO" id="GO:0004129">
    <property type="term" value="F:cytochrome-c oxidase activity"/>
    <property type="evidence" value="ECO:0007669"/>
    <property type="project" value="InterPro"/>
</dbReference>
<sequence>MKKNFIFHLVDPSPWPIISSLSMMCVAMGTISMFTLSKSSLIMMSLLILLFSMLLWWRDVIRESTMQGMHTSKVSLNMRLGMMLFIMSEVMFFFSFFWSFFHSSLSPNIELGMNWPPKEIITFNPLQIPLLNTLVLISSGITITWSHYSLLNNDYKQTLISLMLTIILGIYFTLLQSFEYMEASYTMSDSIYSSTFFLTTGFHGTHVIIGTLFLLVCLIRQSKNHFSSIHNVGFESAIWYWHFVDVVWLFLYLSMYWWST</sequence>
<keyword evidence="5" id="KW-1278">Translocase</keyword>
<dbReference type="EMBL" id="JX412758">
    <property type="protein sequence ID" value="ALO76488.1"/>
    <property type="molecule type" value="Genomic_DNA"/>
</dbReference>
<keyword evidence="7 9" id="KW-0472">Membrane</keyword>
<evidence type="ECO:0000256" key="5">
    <source>
        <dbReference type="ARBA" id="ARBA00022967"/>
    </source>
</evidence>
<feature type="transmembrane region" description="Helical" evidence="9">
    <location>
        <begin position="78"/>
        <end position="101"/>
    </location>
</feature>
<dbReference type="PANTHER" id="PTHR11403">
    <property type="entry name" value="CYTOCHROME C OXIDASE SUBUNIT III"/>
    <property type="match status" value="1"/>
</dbReference>
<evidence type="ECO:0000256" key="9">
    <source>
        <dbReference type="SAM" id="Phobius"/>
    </source>
</evidence>
<keyword evidence="4 8" id="KW-0812">Transmembrane</keyword>
<organism evidence="11">
    <name type="scientific">Mastinocerus sp. MAS01</name>
    <dbReference type="NCBI Taxonomy" id="1205632"/>
    <lineage>
        <taxon>Eukaryota</taxon>
        <taxon>Metazoa</taxon>
        <taxon>Ecdysozoa</taxon>
        <taxon>Arthropoda</taxon>
        <taxon>Hexapoda</taxon>
        <taxon>Insecta</taxon>
        <taxon>Pterygota</taxon>
        <taxon>Neoptera</taxon>
        <taxon>Endopterygota</taxon>
        <taxon>Coleoptera</taxon>
        <taxon>Polyphaga</taxon>
        <taxon>Elateriformia</taxon>
        <taxon>Elateroidea</taxon>
        <taxon>Phengodidae</taxon>
        <taxon>Mastinocerinae</taxon>
        <taxon>Mastinocerus</taxon>
    </lineage>
</organism>
<evidence type="ECO:0000256" key="8">
    <source>
        <dbReference type="RuleBase" id="RU003375"/>
    </source>
</evidence>
<comment type="subcellular location">
    <subcellularLocation>
        <location evidence="1">Membrane</location>
        <topology evidence="1">Multi-pass membrane protein</topology>
    </subcellularLocation>
</comment>
<feature type="transmembrane region" description="Helical" evidence="9">
    <location>
        <begin position="158"/>
        <end position="176"/>
    </location>
</feature>
<dbReference type="GO" id="GO:0016020">
    <property type="term" value="C:membrane"/>
    <property type="evidence" value="ECO:0007669"/>
    <property type="project" value="UniProtKB-SubCell"/>
</dbReference>
<dbReference type="InterPro" id="IPR000298">
    <property type="entry name" value="Cyt_c_oxidase-like_su3"/>
</dbReference>
<comment type="function">
    <text evidence="8">Component of the cytochrome c oxidase, the last enzyme in the mitochondrial electron transport chain which drives oxidative phosphorylation. The respiratory chain contains 3 multisubunit complexes succinate dehydrogenase (complex II, CII), ubiquinol-cytochrome c oxidoreductase (cytochrome b-c1 complex, complex III, CIII) and cytochrome c oxidase (complex IV, CIV), that cooperate to transfer electrons derived from NADH and succinate to molecular oxygen, creating an electrochemical gradient over the inner membrane that drives transmembrane transport and the ATP synthase. Cytochrome c oxidase is the component of the respiratory chain that catalyzes the reduction of oxygen to water. Electrons originating from reduced cytochrome c in the intermembrane space (IMS) are transferred via the dinuclear copper A center (CU(A)) of subunit 2 and heme A of subunit 1 to the active site in subunit 1, a binuclear center (BNC) formed by heme A3 and copper B (CU(B)). The BNC reduces molecular oxygen to 2 water molecules using 4 electrons from cytochrome c in the IMS and 4 protons from the mitochondrial matrix.</text>
</comment>
<dbReference type="SUPFAM" id="SSF81452">
    <property type="entry name" value="Cytochrome c oxidase subunit III-like"/>
    <property type="match status" value="1"/>
</dbReference>
<dbReference type="InterPro" id="IPR035973">
    <property type="entry name" value="Cyt_c_oxidase_su3-like_sf"/>
</dbReference>